<gene>
    <name evidence="1" type="ORF">BEN30_14185</name>
</gene>
<dbReference type="EMBL" id="MCGG01000049">
    <property type="protein sequence ID" value="OEJ65526.1"/>
    <property type="molecule type" value="Genomic_DNA"/>
</dbReference>
<proteinExistence type="predicted"/>
<evidence type="ECO:0000313" key="2">
    <source>
        <dbReference type="Proteomes" id="UP000095347"/>
    </source>
</evidence>
<dbReference type="Proteomes" id="UP000095347">
    <property type="component" value="Unassembled WGS sequence"/>
</dbReference>
<reference evidence="2" key="1">
    <citation type="submission" date="2016-07" db="EMBL/GenBank/DDBJ databases">
        <authorList>
            <person name="Florea S."/>
            <person name="Webb J.S."/>
            <person name="Jaromczyk J."/>
            <person name="Schardl C.L."/>
        </authorList>
    </citation>
    <scope>NUCLEOTIDE SEQUENCE [LARGE SCALE GENOMIC DNA]</scope>
    <source>
        <strain evidence="2">MV-1</strain>
    </source>
</reference>
<keyword evidence="2" id="KW-1185">Reference proteome</keyword>
<comment type="caution">
    <text evidence="1">The sequence shown here is derived from an EMBL/GenBank/DDBJ whole genome shotgun (WGS) entry which is preliminary data.</text>
</comment>
<evidence type="ECO:0000313" key="1">
    <source>
        <dbReference type="EMBL" id="OEJ65526.1"/>
    </source>
</evidence>
<organism evidence="1 2">
    <name type="scientific">Magnetovibrio blakemorei</name>
    <dbReference type="NCBI Taxonomy" id="28181"/>
    <lineage>
        <taxon>Bacteria</taxon>
        <taxon>Pseudomonadati</taxon>
        <taxon>Pseudomonadota</taxon>
        <taxon>Alphaproteobacteria</taxon>
        <taxon>Rhodospirillales</taxon>
        <taxon>Magnetovibrionaceae</taxon>
        <taxon>Magnetovibrio</taxon>
    </lineage>
</organism>
<name>A0A1E5Q663_9PROT</name>
<accession>A0A1E5Q663</accession>
<sequence length="89" mass="9735">MIGISDDKTEAAFVVGSNSSGPFTTSVAPGVFPFFAPDFSGVITPSGSFYRLQKHDENDPDVHETLMIVHAFRIWGYRDVVAHFPGVVF</sequence>
<dbReference type="AlphaFoldDB" id="A0A1E5Q663"/>
<protein>
    <submittedName>
        <fullName evidence="1">Uncharacterized protein</fullName>
    </submittedName>
</protein>